<dbReference type="OrthoDB" id="5511003at2"/>
<evidence type="ECO:0000313" key="2">
    <source>
        <dbReference type="Proteomes" id="UP000184171"/>
    </source>
</evidence>
<dbReference type="PROSITE" id="PS51257">
    <property type="entry name" value="PROKAR_LIPOPROTEIN"/>
    <property type="match status" value="1"/>
</dbReference>
<dbReference type="EMBL" id="FQZT01000002">
    <property type="protein sequence ID" value="SHI71759.1"/>
    <property type="molecule type" value="Genomic_DNA"/>
</dbReference>
<proteinExistence type="predicted"/>
<dbReference type="AlphaFoldDB" id="A0A1M6DFC4"/>
<dbReference type="Pfam" id="PF04390">
    <property type="entry name" value="LptE"/>
    <property type="match status" value="1"/>
</dbReference>
<dbReference type="RefSeq" id="WP_072905539.1">
    <property type="nucleotide sequence ID" value="NZ_FQZT01000002.1"/>
</dbReference>
<dbReference type="Gene3D" id="3.30.160.150">
    <property type="entry name" value="Lipoprotein like domain"/>
    <property type="match status" value="1"/>
</dbReference>
<organism evidence="1 2">
    <name type="scientific">Malonomonas rubra DSM 5091</name>
    <dbReference type="NCBI Taxonomy" id="1122189"/>
    <lineage>
        <taxon>Bacteria</taxon>
        <taxon>Pseudomonadati</taxon>
        <taxon>Thermodesulfobacteriota</taxon>
        <taxon>Desulfuromonadia</taxon>
        <taxon>Desulfuromonadales</taxon>
        <taxon>Geopsychrobacteraceae</taxon>
        <taxon>Malonomonas</taxon>
    </lineage>
</organism>
<dbReference type="STRING" id="1122189.SAMN02745165_00654"/>
<reference evidence="1 2" key="1">
    <citation type="submission" date="2016-11" db="EMBL/GenBank/DDBJ databases">
        <authorList>
            <person name="Jaros S."/>
            <person name="Januszkiewicz K."/>
            <person name="Wedrychowicz H."/>
        </authorList>
    </citation>
    <scope>NUCLEOTIDE SEQUENCE [LARGE SCALE GENOMIC DNA]</scope>
    <source>
        <strain evidence="1 2">DSM 5091</strain>
    </source>
</reference>
<dbReference type="Proteomes" id="UP000184171">
    <property type="component" value="Unassembled WGS sequence"/>
</dbReference>
<accession>A0A1M6DFC4</accession>
<sequence length="167" mass="18875">MRWLLLTLLLLVTACGYHFPGKGESLPGGVTRVYAPLFTNRTSEARLENRVSNDISYVFARNGNISLVEDKQQAEAILEGTVSDYRTRALSYDSDDDISEYRATMVAQVSLRSIADGRLLWQGSVSWSEDYLAADDKNLQNDNEKEAIEEISLRLSEEILTRMLDDF</sequence>
<name>A0A1M6DFC4_MALRU</name>
<gene>
    <name evidence="1" type="ORF">SAMN02745165_00654</name>
</gene>
<protein>
    <submittedName>
        <fullName evidence="1">Outer membrane lipoprotein LptE/RlpB (LPS assembly)</fullName>
    </submittedName>
</protein>
<dbReference type="GO" id="GO:0043165">
    <property type="term" value="P:Gram-negative-bacterium-type cell outer membrane assembly"/>
    <property type="evidence" value="ECO:0007669"/>
    <property type="project" value="InterPro"/>
</dbReference>
<keyword evidence="2" id="KW-1185">Reference proteome</keyword>
<keyword evidence="1" id="KW-0449">Lipoprotein</keyword>
<dbReference type="InterPro" id="IPR007485">
    <property type="entry name" value="LPS_assembly_LptE"/>
</dbReference>
<evidence type="ECO:0000313" key="1">
    <source>
        <dbReference type="EMBL" id="SHI71759.1"/>
    </source>
</evidence>
<dbReference type="GO" id="GO:0019867">
    <property type="term" value="C:outer membrane"/>
    <property type="evidence" value="ECO:0007669"/>
    <property type="project" value="InterPro"/>
</dbReference>